<name>A0A9X2MLA4_9BACL</name>
<organism evidence="1 2">
    <name type="scientific">Paenibacillus soyae</name>
    <dbReference type="NCBI Taxonomy" id="2969249"/>
    <lineage>
        <taxon>Bacteria</taxon>
        <taxon>Bacillati</taxon>
        <taxon>Bacillota</taxon>
        <taxon>Bacilli</taxon>
        <taxon>Bacillales</taxon>
        <taxon>Paenibacillaceae</taxon>
        <taxon>Paenibacillus</taxon>
    </lineage>
</organism>
<protein>
    <submittedName>
        <fullName evidence="1">Hemerythrin domain-containing protein</fullName>
    </submittedName>
</protein>
<gene>
    <name evidence="1" type="ORF">NQZ67_09305</name>
</gene>
<evidence type="ECO:0000313" key="2">
    <source>
        <dbReference type="Proteomes" id="UP001141950"/>
    </source>
</evidence>
<dbReference type="EMBL" id="JANIPJ010000005">
    <property type="protein sequence ID" value="MCR2804073.1"/>
    <property type="molecule type" value="Genomic_DNA"/>
</dbReference>
<keyword evidence="2" id="KW-1185">Reference proteome</keyword>
<evidence type="ECO:0000313" key="1">
    <source>
        <dbReference type="EMBL" id="MCR2804073.1"/>
    </source>
</evidence>
<dbReference type="AlphaFoldDB" id="A0A9X2MLA4"/>
<dbReference type="Proteomes" id="UP001141950">
    <property type="component" value="Unassembled WGS sequence"/>
</dbReference>
<dbReference type="RefSeq" id="WP_257444869.1">
    <property type="nucleotide sequence ID" value="NZ_JANIPJ010000005.1"/>
</dbReference>
<accession>A0A9X2MLA4</accession>
<sequence>MYVYQEVLPSELSQALERLLDENEKIKSNVMKVERFAAELQKGSNPPDIDQIIKLKCLTDALSQSFETHERWEAKVLFPLMKEAISRAGDPYMHTSLWMLEKGNPGDQYFRLYWGQVSTYLEKLQPDSFYKGLKYLLNGCRLVKEQLELEEELLLPHIH</sequence>
<reference evidence="1" key="1">
    <citation type="submission" date="2022-08" db="EMBL/GenBank/DDBJ databases">
        <title>The genomic sequence of strain Paenibacillus sp. SCIV0701.</title>
        <authorList>
            <person name="Zhao H."/>
        </authorList>
    </citation>
    <scope>NUCLEOTIDE SEQUENCE</scope>
    <source>
        <strain evidence="1">SCIV0701</strain>
    </source>
</reference>
<proteinExistence type="predicted"/>
<comment type="caution">
    <text evidence="1">The sequence shown here is derived from an EMBL/GenBank/DDBJ whole genome shotgun (WGS) entry which is preliminary data.</text>
</comment>
<dbReference type="Gene3D" id="1.20.120.520">
    <property type="entry name" value="nmb1532 protein domain like"/>
    <property type="match status" value="1"/>
</dbReference>